<dbReference type="PANTHER" id="PTHR47829">
    <property type="entry name" value="HYDROLASE, PUTATIVE (AFU_ORTHOLOGUE AFUA_1G12880)-RELATED"/>
    <property type="match status" value="1"/>
</dbReference>
<dbReference type="Pfam" id="PF01636">
    <property type="entry name" value="APH"/>
    <property type="match status" value="1"/>
</dbReference>
<name>A0A5D4XTC8_9GAMM</name>
<dbReference type="InterPro" id="IPR011009">
    <property type="entry name" value="Kinase-like_dom_sf"/>
</dbReference>
<dbReference type="AlphaFoldDB" id="A0A5D4XTC8"/>
<sequence>MSGPSPFPAVEANAARLQAWLQARLEGFGGGLQVDRLHGGRSNPGWRLRTAERDCVLRARPGPRDRLLPSAHAIEREYRVQQALVGSGVPVPAVHVLCEDESVIGAGFYVMDFADGEIFREQAMPDQSREGRAAHYDAMNAAIAALHGLDVDALGLRDFGRGGRYFARQIDRWTHQYAASRDGAIDAMDRLIAWLPAHVPHEDDEPVALVHGDFRLDNLVFAQGEPRVLAVLDWELSTLGHPLADFAYHVMSWHITPGFLTGLGGLDLDALGIPDERAYVRAYERRTGRDAGAHWDFCLAYNLFRLAAILQGVGARARAGMATDPDAPRFAAQAPMLAELGWRFARRAQGGA</sequence>
<comment type="caution">
    <text evidence="2">The sequence shown here is derived from an EMBL/GenBank/DDBJ whole genome shotgun (WGS) entry which is preliminary data.</text>
</comment>
<dbReference type="SUPFAM" id="SSF56112">
    <property type="entry name" value="Protein kinase-like (PK-like)"/>
    <property type="match status" value="1"/>
</dbReference>
<dbReference type="Gene3D" id="3.30.200.20">
    <property type="entry name" value="Phosphorylase Kinase, domain 1"/>
    <property type="match status" value="1"/>
</dbReference>
<keyword evidence="2" id="KW-0808">Transferase</keyword>
<dbReference type="InterPro" id="IPR041726">
    <property type="entry name" value="ACAD10_11_N"/>
</dbReference>
<feature type="domain" description="Aminoglycoside phosphotransferase" evidence="1">
    <location>
        <begin position="36"/>
        <end position="261"/>
    </location>
</feature>
<protein>
    <submittedName>
        <fullName evidence="2">Phosphotransferase family protein</fullName>
    </submittedName>
</protein>
<dbReference type="PANTHER" id="PTHR47829:SF1">
    <property type="entry name" value="HAD FAMILY PHOSPHATASE"/>
    <property type="match status" value="1"/>
</dbReference>
<dbReference type="EMBL" id="VTFT01000001">
    <property type="protein sequence ID" value="TYT27334.1"/>
    <property type="molecule type" value="Genomic_DNA"/>
</dbReference>
<dbReference type="Gene3D" id="3.90.1200.10">
    <property type="match status" value="1"/>
</dbReference>
<evidence type="ECO:0000313" key="2">
    <source>
        <dbReference type="EMBL" id="TYT27334.1"/>
    </source>
</evidence>
<dbReference type="Proteomes" id="UP000324973">
    <property type="component" value="Unassembled WGS sequence"/>
</dbReference>
<dbReference type="OrthoDB" id="3806873at2"/>
<evidence type="ECO:0000313" key="3">
    <source>
        <dbReference type="Proteomes" id="UP000324973"/>
    </source>
</evidence>
<proteinExistence type="predicted"/>
<dbReference type="GO" id="GO:0016740">
    <property type="term" value="F:transferase activity"/>
    <property type="evidence" value="ECO:0007669"/>
    <property type="project" value="UniProtKB-KW"/>
</dbReference>
<reference evidence="2 3" key="1">
    <citation type="submission" date="2019-08" db="EMBL/GenBank/DDBJ databases">
        <title>Luteimonas viscosus sp. nov., isolated from soil of a sunflower field.</title>
        <authorList>
            <person name="Jianli Z."/>
            <person name="Ying Z."/>
        </authorList>
    </citation>
    <scope>NUCLEOTIDE SEQUENCE [LARGE SCALE GENOMIC DNA]</scope>
    <source>
        <strain evidence="2 3">XBU10</strain>
    </source>
</reference>
<evidence type="ECO:0000259" key="1">
    <source>
        <dbReference type="Pfam" id="PF01636"/>
    </source>
</evidence>
<dbReference type="RefSeq" id="WP_149103885.1">
    <property type="nucleotide sequence ID" value="NZ_VTFT01000001.1"/>
</dbReference>
<gene>
    <name evidence="2" type="ORF">FZO89_14305</name>
</gene>
<accession>A0A5D4XTC8</accession>
<organism evidence="2 3">
    <name type="scientific">Luteimonas viscosa</name>
    <dbReference type="NCBI Taxonomy" id="1132694"/>
    <lineage>
        <taxon>Bacteria</taxon>
        <taxon>Pseudomonadati</taxon>
        <taxon>Pseudomonadota</taxon>
        <taxon>Gammaproteobacteria</taxon>
        <taxon>Lysobacterales</taxon>
        <taxon>Lysobacteraceae</taxon>
        <taxon>Luteimonas</taxon>
    </lineage>
</organism>
<dbReference type="InterPro" id="IPR052898">
    <property type="entry name" value="ACAD10-like"/>
</dbReference>
<dbReference type="CDD" id="cd05154">
    <property type="entry name" value="ACAD10_11_N-like"/>
    <property type="match status" value="1"/>
</dbReference>
<keyword evidence="3" id="KW-1185">Reference proteome</keyword>
<dbReference type="InterPro" id="IPR002575">
    <property type="entry name" value="Aminoglycoside_PTrfase"/>
</dbReference>